<dbReference type="STRING" id="1561998.A0A1I7TTM8"/>
<evidence type="ECO:0000256" key="2">
    <source>
        <dbReference type="SAM" id="MobiDB-lite"/>
    </source>
</evidence>
<keyword evidence="1" id="KW-0175">Coiled coil</keyword>
<name>A0A1I7TTM8_9PELO</name>
<feature type="compositionally biased region" description="Polar residues" evidence="2">
    <location>
        <begin position="471"/>
        <end position="501"/>
    </location>
</feature>
<reference evidence="4" key="1">
    <citation type="submission" date="2016-11" db="UniProtKB">
        <authorList>
            <consortium name="WormBaseParasite"/>
        </authorList>
    </citation>
    <scope>IDENTIFICATION</scope>
</reference>
<feature type="coiled-coil region" evidence="1">
    <location>
        <begin position="276"/>
        <end position="345"/>
    </location>
</feature>
<dbReference type="Proteomes" id="UP000095282">
    <property type="component" value="Unplaced"/>
</dbReference>
<accession>A0A1I7TTM8</accession>
<feature type="compositionally biased region" description="Basic and acidic residues" evidence="2">
    <location>
        <begin position="1"/>
        <end position="10"/>
    </location>
</feature>
<feature type="coiled-coil region" evidence="1">
    <location>
        <begin position="58"/>
        <end position="147"/>
    </location>
</feature>
<feature type="region of interest" description="Disordered" evidence="2">
    <location>
        <begin position="469"/>
        <end position="522"/>
    </location>
</feature>
<evidence type="ECO:0000313" key="3">
    <source>
        <dbReference type="Proteomes" id="UP000095282"/>
    </source>
</evidence>
<feature type="region of interest" description="Disordered" evidence="2">
    <location>
        <begin position="1"/>
        <end position="40"/>
    </location>
</feature>
<dbReference type="AlphaFoldDB" id="A0A1I7TTM8"/>
<proteinExistence type="predicted"/>
<dbReference type="WBParaSite" id="Csp11.Scaffold629.g11668.t1">
    <property type="protein sequence ID" value="Csp11.Scaffold629.g11668.t1"/>
    <property type="gene ID" value="Csp11.Scaffold629.g11668"/>
</dbReference>
<evidence type="ECO:0000313" key="4">
    <source>
        <dbReference type="WBParaSite" id="Csp11.Scaffold629.g11668.t1"/>
    </source>
</evidence>
<sequence length="522" mass="61806">MNAEREVKEEVESEDEMPTKRSGVKRRRESTSNESRSFEPSSLMEKIYEELLDSKKCCRVLEERILNIEKKCEDQEKELLESKERNEILEERMKNIEEIRSLEERHIPITETISAACYYLEESSKIIDLYNEKNGEIEKKLVEIQNKLIEHVELNREEMKEIWLQIGVNSDEKIEELDEIIQKKFKEHVELNREEIEKLQMDTDEQMKELYEQIEKKFKEHEGREKLEKLALENKIFDSRKEFEEHIRWSKEAIELLQIQTSKGDEKLEKATTKILDKFQKHVESNQENLEKLEFQIAMDSVEQTSKYHSLEDTQNEMKEKYDKLVEDLERIDNELDELREEQEAPEIGADVEERMKMQLTRVENQMKQNNGSLNSWISSLQTQINEMNGGNTAPQSSTKTCQNKFKRLTSQFQSLRDTSRNERFHLRADVNKALDERRQLALDTRNVQYNLNELKRRFETLLDAYEENHNPSCSNEETENQETQSPHYADSPSYSRSSPECTPPVECDAMSPVSDEHSSSP</sequence>
<keyword evidence="3" id="KW-1185">Reference proteome</keyword>
<organism evidence="3 4">
    <name type="scientific">Caenorhabditis tropicalis</name>
    <dbReference type="NCBI Taxonomy" id="1561998"/>
    <lineage>
        <taxon>Eukaryota</taxon>
        <taxon>Metazoa</taxon>
        <taxon>Ecdysozoa</taxon>
        <taxon>Nematoda</taxon>
        <taxon>Chromadorea</taxon>
        <taxon>Rhabditida</taxon>
        <taxon>Rhabditina</taxon>
        <taxon>Rhabditomorpha</taxon>
        <taxon>Rhabditoidea</taxon>
        <taxon>Rhabditidae</taxon>
        <taxon>Peloderinae</taxon>
        <taxon>Caenorhabditis</taxon>
    </lineage>
</organism>
<evidence type="ECO:0000256" key="1">
    <source>
        <dbReference type="SAM" id="Coils"/>
    </source>
</evidence>
<feature type="coiled-coil region" evidence="1">
    <location>
        <begin position="174"/>
        <end position="224"/>
    </location>
</feature>
<protein>
    <submittedName>
        <fullName evidence="4">IF rod domain-containing protein</fullName>
    </submittedName>
</protein>